<dbReference type="InterPro" id="IPR036322">
    <property type="entry name" value="WD40_repeat_dom_sf"/>
</dbReference>
<protein>
    <submittedName>
        <fullName evidence="2">Uncharacterized protein</fullName>
    </submittedName>
</protein>
<dbReference type="PROSITE" id="PS50294">
    <property type="entry name" value="WD_REPEATS_REGION"/>
    <property type="match status" value="1"/>
</dbReference>
<dbReference type="InterPro" id="IPR001680">
    <property type="entry name" value="WD40_rpt"/>
</dbReference>
<sequence>MMTVSEDSVHVWDPLKRQLIQKCTKSHEKFFSCLFHPTDPTKALIGRYQSLCVWEWSMDRLTTPPISVHTGIVSSINYSEGCGLLATASHDTTVKLWSI</sequence>
<reference evidence="2" key="1">
    <citation type="journal article" date="2020" name="J. Eukaryot. Microbiol.">
        <title>De novo Sequencing, Assembly and Annotation of the Transcriptome for the Free-Living Testate Amoeba Arcella intermedia.</title>
        <authorList>
            <person name="Ribeiro G.M."/>
            <person name="Porfirio-Sousa A.L."/>
            <person name="Maurer-Alcala X.X."/>
            <person name="Katz L.A."/>
            <person name="Lahr D.J.G."/>
        </authorList>
    </citation>
    <scope>NUCLEOTIDE SEQUENCE</scope>
</reference>
<dbReference type="EMBL" id="GIBP01010851">
    <property type="protein sequence ID" value="NDV39820.1"/>
    <property type="molecule type" value="Transcribed_RNA"/>
</dbReference>
<dbReference type="PROSITE" id="PS50082">
    <property type="entry name" value="WD_REPEATS_2"/>
    <property type="match status" value="1"/>
</dbReference>
<dbReference type="PANTHER" id="PTHR44376:SF5">
    <property type="entry name" value="TRANSCRIPTIONAL COREPRESSOR LEUNIG ISOFORM X1"/>
    <property type="match status" value="1"/>
</dbReference>
<name>A0A6B2LSM1_9EUKA</name>
<dbReference type="AlphaFoldDB" id="A0A6B2LSM1"/>
<evidence type="ECO:0000256" key="1">
    <source>
        <dbReference type="PROSITE-ProRule" id="PRU00221"/>
    </source>
</evidence>
<organism evidence="2">
    <name type="scientific">Arcella intermedia</name>
    <dbReference type="NCBI Taxonomy" id="1963864"/>
    <lineage>
        <taxon>Eukaryota</taxon>
        <taxon>Amoebozoa</taxon>
        <taxon>Tubulinea</taxon>
        <taxon>Elardia</taxon>
        <taxon>Arcellinida</taxon>
        <taxon>Sphaerothecina</taxon>
        <taxon>Arcellidae</taxon>
        <taxon>Arcella</taxon>
    </lineage>
</organism>
<keyword evidence="1" id="KW-0853">WD repeat</keyword>
<dbReference type="SUPFAM" id="SSF50978">
    <property type="entry name" value="WD40 repeat-like"/>
    <property type="match status" value="1"/>
</dbReference>
<dbReference type="Gene3D" id="2.130.10.10">
    <property type="entry name" value="YVTN repeat-like/Quinoprotein amine dehydrogenase"/>
    <property type="match status" value="1"/>
</dbReference>
<dbReference type="Pfam" id="PF00400">
    <property type="entry name" value="WD40"/>
    <property type="match status" value="1"/>
</dbReference>
<dbReference type="InterPro" id="IPR015943">
    <property type="entry name" value="WD40/YVTN_repeat-like_dom_sf"/>
</dbReference>
<dbReference type="PANTHER" id="PTHR44376">
    <property type="entry name" value="TRANSCRIPTIONAL REGULATOR OF FILAMENTOUS GROWTH FLO8"/>
    <property type="match status" value="1"/>
</dbReference>
<evidence type="ECO:0000313" key="2">
    <source>
        <dbReference type="EMBL" id="NDV39820.1"/>
    </source>
</evidence>
<dbReference type="InterPro" id="IPR044716">
    <property type="entry name" value="LEUNIG-like"/>
</dbReference>
<dbReference type="SMART" id="SM00320">
    <property type="entry name" value="WD40"/>
    <property type="match status" value="2"/>
</dbReference>
<feature type="repeat" description="WD" evidence="1">
    <location>
        <begin position="66"/>
        <end position="99"/>
    </location>
</feature>
<dbReference type="GO" id="GO:0003714">
    <property type="term" value="F:transcription corepressor activity"/>
    <property type="evidence" value="ECO:0007669"/>
    <property type="project" value="InterPro"/>
</dbReference>
<proteinExistence type="predicted"/>
<accession>A0A6B2LSM1</accession>